<feature type="transmembrane region" description="Helical" evidence="1">
    <location>
        <begin position="391"/>
        <end position="408"/>
    </location>
</feature>
<evidence type="ECO:0000313" key="2">
    <source>
        <dbReference type="EMBL" id="SFC99542.1"/>
    </source>
</evidence>
<evidence type="ECO:0000256" key="1">
    <source>
        <dbReference type="SAM" id="Phobius"/>
    </source>
</evidence>
<feature type="transmembrane region" description="Helical" evidence="1">
    <location>
        <begin position="359"/>
        <end position="379"/>
    </location>
</feature>
<feature type="transmembrane region" description="Helical" evidence="1">
    <location>
        <begin position="157"/>
        <end position="180"/>
    </location>
</feature>
<keyword evidence="1" id="KW-1133">Transmembrane helix</keyword>
<keyword evidence="3" id="KW-1185">Reference proteome</keyword>
<feature type="transmembrane region" description="Helical" evidence="1">
    <location>
        <begin position="210"/>
        <end position="226"/>
    </location>
</feature>
<reference evidence="3" key="1">
    <citation type="submission" date="2016-10" db="EMBL/GenBank/DDBJ databases">
        <authorList>
            <person name="Varghese N."/>
            <person name="Submissions S."/>
        </authorList>
    </citation>
    <scope>NUCLEOTIDE SEQUENCE [LARGE SCALE GENOMIC DNA]</scope>
    <source>
        <strain evidence="3">DSM 45962</strain>
    </source>
</reference>
<dbReference type="EMBL" id="FOMD01000002">
    <property type="protein sequence ID" value="SFC99542.1"/>
    <property type="molecule type" value="Genomic_DNA"/>
</dbReference>
<proteinExistence type="predicted"/>
<protein>
    <submittedName>
        <fullName evidence="2">Oligosaccharide repeat unit polymerase</fullName>
    </submittedName>
</protein>
<evidence type="ECO:0000313" key="3">
    <source>
        <dbReference type="Proteomes" id="UP000199022"/>
    </source>
</evidence>
<dbReference type="Proteomes" id="UP000199022">
    <property type="component" value="Unassembled WGS sequence"/>
</dbReference>
<keyword evidence="1" id="KW-0812">Transmembrane</keyword>
<organism evidence="2 3">
    <name type="scientific">Klenkia taihuensis</name>
    <dbReference type="NCBI Taxonomy" id="1225127"/>
    <lineage>
        <taxon>Bacteria</taxon>
        <taxon>Bacillati</taxon>
        <taxon>Actinomycetota</taxon>
        <taxon>Actinomycetes</taxon>
        <taxon>Geodermatophilales</taxon>
        <taxon>Geodermatophilaceae</taxon>
        <taxon>Klenkia</taxon>
    </lineage>
</organism>
<feature type="transmembrane region" description="Helical" evidence="1">
    <location>
        <begin position="187"/>
        <end position="204"/>
    </location>
</feature>
<dbReference type="STRING" id="1225127.SAMN05661030_2215"/>
<sequence length="440" mass="47485">MTAVLGPPAEAAVGPRRTISVWWLSPAVIIGAVALPTTVLSGLVADDRYRALWRTPKVVDATLVGLFSLGLLLFILGALLPALRGAAPPARTWPGFTARDLRLLGRAQATLFALTMLGYVGFAFATARAGIGLDVFVRVLVDQELYGVGIRDSIGTIPGVTTMTQFGVAFVVVTGLLVSAEGWRRRHAVWVAVVLFLALVRAYFVTERLALLELVVPLVVVLVLGWSRTRAGARRAGLLPLVMLPVVVGVFAAFEYSRSWIFYQAQGGQSFPVFVVERFAGYYLTAYNNGAIRLLHQPDSGLPYDLWAAFWTAPGIADLDLYRRLTGLDELQVYGEALASFGNPEFNNTGGVASPFVDLGWVGGLLFFLLAGFLCGVLYRSVRAGRATGLLFYPLVVLTLLELPRYVYIAQGRATPALLAFLVIGVLLNRSRRNSAGAPA</sequence>
<feature type="transmembrane region" description="Helical" evidence="1">
    <location>
        <begin position="21"/>
        <end position="43"/>
    </location>
</feature>
<feature type="transmembrane region" description="Helical" evidence="1">
    <location>
        <begin position="414"/>
        <end position="431"/>
    </location>
</feature>
<accession>A0A1I1NQH9</accession>
<dbReference type="OrthoDB" id="9809977at2"/>
<dbReference type="RefSeq" id="WP_091557912.1">
    <property type="nucleotide sequence ID" value="NZ_BNAC01000004.1"/>
</dbReference>
<name>A0A1I1NQH9_9ACTN</name>
<keyword evidence="1" id="KW-0472">Membrane</keyword>
<feature type="transmembrane region" description="Helical" evidence="1">
    <location>
        <begin position="238"/>
        <end position="254"/>
    </location>
</feature>
<feature type="transmembrane region" description="Helical" evidence="1">
    <location>
        <begin position="63"/>
        <end position="83"/>
    </location>
</feature>
<gene>
    <name evidence="2" type="ORF">SAMN05661030_2215</name>
</gene>
<dbReference type="AlphaFoldDB" id="A0A1I1NQH9"/>
<feature type="transmembrane region" description="Helical" evidence="1">
    <location>
        <begin position="111"/>
        <end position="137"/>
    </location>
</feature>